<name>A0ABR4DPQ4_9PEZI</name>
<accession>A0ABR4DPQ4</accession>
<evidence type="ECO:0000313" key="1">
    <source>
        <dbReference type="EMBL" id="KAL2272283.1"/>
    </source>
</evidence>
<dbReference type="EMBL" id="JBAWTH010000257">
    <property type="protein sequence ID" value="KAL2272283.1"/>
    <property type="molecule type" value="Genomic_DNA"/>
</dbReference>
<keyword evidence="2" id="KW-1185">Reference proteome</keyword>
<dbReference type="PANTHER" id="PTHR10044">
    <property type="entry name" value="INHIBITOR OF APOPTOSIS"/>
    <property type="match status" value="1"/>
</dbReference>
<dbReference type="PROSITE" id="PS50143">
    <property type="entry name" value="BIR_REPEAT_2"/>
    <property type="match status" value="1"/>
</dbReference>
<dbReference type="Proteomes" id="UP001600888">
    <property type="component" value="Unassembled WGS sequence"/>
</dbReference>
<dbReference type="Gene3D" id="1.10.1170.10">
    <property type="entry name" value="Inhibitor Of Apoptosis Protein (2mihbC-IAP-1), Chain A"/>
    <property type="match status" value="1"/>
</dbReference>
<comment type="caution">
    <text evidence="1">The sequence shown here is derived from an EMBL/GenBank/DDBJ whole genome shotgun (WGS) entry which is preliminary data.</text>
</comment>
<proteinExistence type="predicted"/>
<gene>
    <name evidence="1" type="ORF">FJTKL_06974</name>
</gene>
<protein>
    <submittedName>
        <fullName evidence="1">Uncharacterized protein</fullName>
    </submittedName>
</protein>
<evidence type="ECO:0000313" key="2">
    <source>
        <dbReference type="Proteomes" id="UP001600888"/>
    </source>
</evidence>
<dbReference type="SMART" id="SM00238">
    <property type="entry name" value="BIR"/>
    <property type="match status" value="1"/>
</dbReference>
<sequence>MSTERLEIKCDTKPYFQYQNRIASFLDWNLDWEINKSKPSPEQLARAGFFSYTAGAFLADNVTCPYCDLSLDAWEPGEEPLGLHQTRSPACRFVQKGHSKIGGDGGNIKEKQVWSNRGREHKNIKFSWGGQVPDGTGKERCRRSTRNLAKLGKKIMQTNCKNTLDVEAVDLGFYNGEPPVTEFSDL</sequence>
<dbReference type="InterPro" id="IPR050784">
    <property type="entry name" value="IAP"/>
</dbReference>
<organism evidence="1 2">
    <name type="scientific">Diaporthe vaccinii</name>
    <dbReference type="NCBI Taxonomy" id="105482"/>
    <lineage>
        <taxon>Eukaryota</taxon>
        <taxon>Fungi</taxon>
        <taxon>Dikarya</taxon>
        <taxon>Ascomycota</taxon>
        <taxon>Pezizomycotina</taxon>
        <taxon>Sordariomycetes</taxon>
        <taxon>Sordariomycetidae</taxon>
        <taxon>Diaporthales</taxon>
        <taxon>Diaporthaceae</taxon>
        <taxon>Diaporthe</taxon>
        <taxon>Diaporthe eres species complex</taxon>
    </lineage>
</organism>
<dbReference type="SUPFAM" id="SSF57924">
    <property type="entry name" value="Inhibitor of apoptosis (IAP) repeat"/>
    <property type="match status" value="1"/>
</dbReference>
<reference evidence="1 2" key="1">
    <citation type="submission" date="2024-03" db="EMBL/GenBank/DDBJ databases">
        <title>A high-quality draft genome sequence of Diaporthe vaccinii, a causative agent of upright dieback and viscid rot disease in cranberry plants.</title>
        <authorList>
            <person name="Sarrasin M."/>
            <person name="Lang B.F."/>
            <person name="Burger G."/>
        </authorList>
    </citation>
    <scope>NUCLEOTIDE SEQUENCE [LARGE SCALE GENOMIC DNA]</scope>
    <source>
        <strain evidence="1 2">IS7</strain>
    </source>
</reference>
<dbReference type="Pfam" id="PF00653">
    <property type="entry name" value="BIR"/>
    <property type="match status" value="1"/>
</dbReference>
<dbReference type="PANTHER" id="PTHR10044:SF139">
    <property type="entry name" value="DEATH-ASSOCIATED INHIBITOR OF APOPTOSIS 2"/>
    <property type="match status" value="1"/>
</dbReference>
<dbReference type="CDD" id="cd00022">
    <property type="entry name" value="BIR"/>
    <property type="match status" value="1"/>
</dbReference>
<dbReference type="InterPro" id="IPR001370">
    <property type="entry name" value="BIR_rpt"/>
</dbReference>